<dbReference type="Gene3D" id="3.90.180.10">
    <property type="entry name" value="Medium-chain alcohol dehydrogenases, catalytic domain"/>
    <property type="match status" value="1"/>
</dbReference>
<dbReference type="InterPro" id="IPR050129">
    <property type="entry name" value="Zn_alcohol_dh"/>
</dbReference>
<dbReference type="PROSITE" id="PS00059">
    <property type="entry name" value="ADH_ZINC"/>
    <property type="match status" value="1"/>
</dbReference>
<evidence type="ECO:0000256" key="2">
    <source>
        <dbReference type="ARBA" id="ARBA00022833"/>
    </source>
</evidence>
<dbReference type="InterPro" id="IPR020843">
    <property type="entry name" value="ER"/>
</dbReference>
<organism evidence="5">
    <name type="scientific">marine sediment metagenome</name>
    <dbReference type="NCBI Taxonomy" id="412755"/>
    <lineage>
        <taxon>unclassified sequences</taxon>
        <taxon>metagenomes</taxon>
        <taxon>ecological metagenomes</taxon>
    </lineage>
</organism>
<dbReference type="AlphaFoldDB" id="X1BAR7"/>
<accession>X1BAR7</accession>
<name>X1BAR7_9ZZZZ</name>
<gene>
    <name evidence="5" type="ORF">S01H4_15389</name>
</gene>
<evidence type="ECO:0000256" key="1">
    <source>
        <dbReference type="ARBA" id="ARBA00022723"/>
    </source>
</evidence>
<keyword evidence="3" id="KW-0560">Oxidoreductase</keyword>
<keyword evidence="2" id="KW-0862">Zinc</keyword>
<feature type="domain" description="Enoyl reductase (ER)" evidence="4">
    <location>
        <begin position="10"/>
        <end position="334"/>
    </location>
</feature>
<evidence type="ECO:0000256" key="3">
    <source>
        <dbReference type="ARBA" id="ARBA00023002"/>
    </source>
</evidence>
<keyword evidence="1" id="KW-0479">Metal-binding</keyword>
<dbReference type="PANTHER" id="PTHR43401:SF2">
    <property type="entry name" value="L-THREONINE 3-DEHYDROGENASE"/>
    <property type="match status" value="1"/>
</dbReference>
<dbReference type="Pfam" id="PF08240">
    <property type="entry name" value="ADH_N"/>
    <property type="match status" value="1"/>
</dbReference>
<dbReference type="GO" id="GO:0008270">
    <property type="term" value="F:zinc ion binding"/>
    <property type="evidence" value="ECO:0007669"/>
    <property type="project" value="InterPro"/>
</dbReference>
<dbReference type="InterPro" id="IPR011032">
    <property type="entry name" value="GroES-like_sf"/>
</dbReference>
<dbReference type="InterPro" id="IPR002328">
    <property type="entry name" value="ADH_Zn_CS"/>
</dbReference>
<evidence type="ECO:0000259" key="4">
    <source>
        <dbReference type="SMART" id="SM00829"/>
    </source>
</evidence>
<dbReference type="InterPro" id="IPR036291">
    <property type="entry name" value="NAD(P)-bd_dom_sf"/>
</dbReference>
<comment type="caution">
    <text evidence="5">The sequence shown here is derived from an EMBL/GenBank/DDBJ whole genome shotgun (WGS) entry which is preliminary data.</text>
</comment>
<evidence type="ECO:0000313" key="5">
    <source>
        <dbReference type="EMBL" id="GAG69061.1"/>
    </source>
</evidence>
<dbReference type="EMBL" id="BART01006746">
    <property type="protein sequence ID" value="GAG69061.1"/>
    <property type="molecule type" value="Genomic_DNA"/>
</dbReference>
<dbReference type="GO" id="GO:0016491">
    <property type="term" value="F:oxidoreductase activity"/>
    <property type="evidence" value="ECO:0007669"/>
    <property type="project" value="UniProtKB-KW"/>
</dbReference>
<sequence length="336" mass="36190">MQAAVFVKEGRLELRGVPTPEIKRADQVLLEVEVASICGTDLRILEVPPGYPANKGVILGHEYVGRIIGLGKDVLGFEEGDRVVVDPNITCGTCPYCKLGQPNMCFNMTTLGIFIDGGFASHNVAPARTLHKVSPALPSEIAVFAEPLSCILNGFSKLEVQPGESVVVLGAGPIGLCLLQLFRASGAGRIIVSEIFPPRRKMAVESGATRVLDPREEDIVHVVLEETGLGADIVVDAVGSLIREALASARRGGRVLLFGQNTKARTEIAQNEITRNELTIIGSFIARFTFPGAINILESGILNVERLITHRFPLERISEGLEVMRKGEATKVIIKP</sequence>
<reference evidence="5" key="1">
    <citation type="journal article" date="2014" name="Front. Microbiol.">
        <title>High frequency of phylogenetically diverse reductive dehalogenase-homologous genes in deep subseafloor sedimentary metagenomes.</title>
        <authorList>
            <person name="Kawai M."/>
            <person name="Futagami T."/>
            <person name="Toyoda A."/>
            <person name="Takaki Y."/>
            <person name="Nishi S."/>
            <person name="Hori S."/>
            <person name="Arai W."/>
            <person name="Tsubouchi T."/>
            <person name="Morono Y."/>
            <person name="Uchiyama I."/>
            <person name="Ito T."/>
            <person name="Fujiyama A."/>
            <person name="Inagaki F."/>
            <person name="Takami H."/>
        </authorList>
    </citation>
    <scope>NUCLEOTIDE SEQUENCE</scope>
    <source>
        <strain evidence="5">Expedition CK06-06</strain>
    </source>
</reference>
<dbReference type="PANTHER" id="PTHR43401">
    <property type="entry name" value="L-THREONINE 3-DEHYDROGENASE"/>
    <property type="match status" value="1"/>
</dbReference>
<proteinExistence type="predicted"/>
<dbReference type="Pfam" id="PF00107">
    <property type="entry name" value="ADH_zinc_N"/>
    <property type="match status" value="1"/>
</dbReference>
<dbReference type="SMART" id="SM00829">
    <property type="entry name" value="PKS_ER"/>
    <property type="match status" value="1"/>
</dbReference>
<dbReference type="SUPFAM" id="SSF51735">
    <property type="entry name" value="NAD(P)-binding Rossmann-fold domains"/>
    <property type="match status" value="1"/>
</dbReference>
<dbReference type="InterPro" id="IPR013154">
    <property type="entry name" value="ADH-like_N"/>
</dbReference>
<protein>
    <recommendedName>
        <fullName evidence="4">Enoyl reductase (ER) domain-containing protein</fullName>
    </recommendedName>
</protein>
<dbReference type="InterPro" id="IPR013149">
    <property type="entry name" value="ADH-like_C"/>
</dbReference>
<dbReference type="SUPFAM" id="SSF50129">
    <property type="entry name" value="GroES-like"/>
    <property type="match status" value="2"/>
</dbReference>
<dbReference type="Gene3D" id="3.40.50.720">
    <property type="entry name" value="NAD(P)-binding Rossmann-like Domain"/>
    <property type="match status" value="1"/>
</dbReference>